<reference evidence="7" key="2">
    <citation type="submission" date="2018-10" db="UniProtKB">
        <authorList>
            <consortium name="EnsemblPlants"/>
        </authorList>
    </citation>
    <scope>IDENTIFICATION</scope>
</reference>
<keyword evidence="5" id="KW-0732">Signal</keyword>
<dbReference type="GO" id="GO:0004869">
    <property type="term" value="F:cysteine-type endopeptidase inhibitor activity"/>
    <property type="evidence" value="ECO:0007669"/>
    <property type="project" value="UniProtKB-KW"/>
</dbReference>
<dbReference type="SMR" id="A0A3B6CDG5"/>
<dbReference type="EnsemblPlants" id="TraesCS2B02G502800.1">
    <property type="protein sequence ID" value="TraesCS2B02G502800.1.cds1"/>
    <property type="gene ID" value="TraesCS2B02G502800"/>
</dbReference>
<name>A0A3B6CDG5_WHEAT</name>
<evidence type="ECO:0000256" key="3">
    <source>
        <dbReference type="ARBA" id="ARBA00022704"/>
    </source>
</evidence>
<dbReference type="Gene3D" id="3.10.450.10">
    <property type="match status" value="1"/>
</dbReference>
<dbReference type="STRING" id="4565.A0A3B6CDG5"/>
<dbReference type="RefSeq" id="XP_044320654.1">
    <property type="nucleotide sequence ID" value="XM_044464719.1"/>
</dbReference>
<feature type="chain" id="PRO_5043172277" evidence="5">
    <location>
        <begin position="18"/>
        <end position="128"/>
    </location>
</feature>
<dbReference type="SMART" id="SM00043">
    <property type="entry name" value="CY"/>
    <property type="match status" value="1"/>
</dbReference>
<dbReference type="CDD" id="cd00042">
    <property type="entry name" value="CY"/>
    <property type="match status" value="1"/>
</dbReference>
<dbReference type="Gramene" id="TraesWEE_scaffold_037305_01G000100.1">
    <property type="protein sequence ID" value="TraesWEE_scaffold_037305_01G000100.1"/>
    <property type="gene ID" value="TraesWEE_scaffold_037305_01G000100"/>
</dbReference>
<dbReference type="Pfam" id="PF16845">
    <property type="entry name" value="SQAPI"/>
    <property type="match status" value="1"/>
</dbReference>
<dbReference type="GeneID" id="123042217"/>
<keyword evidence="4" id="KW-0611">Plant defense</keyword>
<dbReference type="OrthoDB" id="2016588at2759"/>
<gene>
    <name evidence="7" type="primary">LOC123042217</name>
</gene>
<feature type="domain" description="Cystatin" evidence="6">
    <location>
        <begin position="37"/>
        <end position="127"/>
    </location>
</feature>
<dbReference type="Gramene" id="TraesLDM2B03G01034960.1">
    <property type="protein sequence ID" value="TraesLDM2B03G01034960.1.CDS1"/>
    <property type="gene ID" value="TraesLDM2B03G01034960"/>
</dbReference>
<comment type="similarity">
    <text evidence="1">Belongs to the cystatin family. Phytocystatin subfamily.</text>
</comment>
<evidence type="ECO:0000259" key="6">
    <source>
        <dbReference type="SMART" id="SM00043"/>
    </source>
</evidence>
<dbReference type="InterPro" id="IPR027214">
    <property type="entry name" value="Cystatin"/>
</dbReference>
<sequence length="128" mass="14587">MRTTNFLLIIVVVTVYAIGVPATGCGDSMGTQLWNTTGANGWEPIKNINDKHIQELGDWAVLEFSKHVNCLLKFNKVVSGRQQLMSGMNYELIIDVTHFEGKDRKYKAELHEQELTKKRQLLSFMMVN</sequence>
<dbReference type="Gramene" id="TraesNOR2B03G01048990.1">
    <property type="protein sequence ID" value="TraesNOR2B03G01048990.1.CDS1"/>
    <property type="gene ID" value="TraesNOR2B03G01048990"/>
</dbReference>
<dbReference type="InterPro" id="IPR000010">
    <property type="entry name" value="Cystatin_dom"/>
</dbReference>
<keyword evidence="2" id="KW-0646">Protease inhibitor</keyword>
<reference evidence="7" key="1">
    <citation type="submission" date="2018-08" db="EMBL/GenBank/DDBJ databases">
        <authorList>
            <person name="Rossello M."/>
        </authorList>
    </citation>
    <scope>NUCLEOTIDE SEQUENCE [LARGE SCALE GENOMIC DNA]</scope>
    <source>
        <strain evidence="7">cv. Chinese Spring</strain>
    </source>
</reference>
<accession>A0A3B6CDG5</accession>
<organism evidence="7">
    <name type="scientific">Triticum aestivum</name>
    <name type="common">Wheat</name>
    <dbReference type="NCBI Taxonomy" id="4565"/>
    <lineage>
        <taxon>Eukaryota</taxon>
        <taxon>Viridiplantae</taxon>
        <taxon>Streptophyta</taxon>
        <taxon>Embryophyta</taxon>
        <taxon>Tracheophyta</taxon>
        <taxon>Spermatophyta</taxon>
        <taxon>Magnoliopsida</taxon>
        <taxon>Liliopsida</taxon>
        <taxon>Poales</taxon>
        <taxon>Poaceae</taxon>
        <taxon>BOP clade</taxon>
        <taxon>Pooideae</taxon>
        <taxon>Triticodae</taxon>
        <taxon>Triticeae</taxon>
        <taxon>Triticinae</taxon>
        <taxon>Triticum</taxon>
    </lineage>
</organism>
<dbReference type="Gramene" id="TraesJAG2B03G01033550.1">
    <property type="protein sequence ID" value="TraesJAG2B03G01033550.1.CDS1"/>
    <property type="gene ID" value="TraesJAG2B03G01033550"/>
</dbReference>
<evidence type="ECO:0000256" key="5">
    <source>
        <dbReference type="SAM" id="SignalP"/>
    </source>
</evidence>
<keyword evidence="3" id="KW-0789">Thiol protease inhibitor</keyword>
<dbReference type="Gramene" id="TraesKAR2B01G0465510.1">
    <property type="protein sequence ID" value="cds.TraesKAR2B01G0465510.1"/>
    <property type="gene ID" value="TraesKAR2B01G0465510"/>
</dbReference>
<dbReference type="AlphaFoldDB" id="A0A3B6CDG5"/>
<dbReference type="Proteomes" id="UP000019116">
    <property type="component" value="Chromosome 2B"/>
</dbReference>
<dbReference type="InterPro" id="IPR046350">
    <property type="entry name" value="Cystatin_sf"/>
</dbReference>
<dbReference type="PANTHER" id="PTHR47116">
    <property type="entry name" value="PHLOEM FILAMENT PROTEIN"/>
    <property type="match status" value="1"/>
</dbReference>
<dbReference type="Gramene" id="TraesCS2B02G502800.1">
    <property type="protein sequence ID" value="TraesCS2B02G502800.1.cds1"/>
    <property type="gene ID" value="TraesCS2B02G502800"/>
</dbReference>
<evidence type="ECO:0000313" key="7">
    <source>
        <dbReference type="EnsemblPlants" id="TraesCS2B02G502800.1.cds1"/>
    </source>
</evidence>
<dbReference type="Gramene" id="TraesSTA2B03G01028960.1">
    <property type="protein sequence ID" value="TraesSTA2B03G01028960.1.CDS1"/>
    <property type="gene ID" value="TraesSTA2B03G01028960"/>
</dbReference>
<dbReference type="GO" id="GO:0006952">
    <property type="term" value="P:defense response"/>
    <property type="evidence" value="ECO:0007669"/>
    <property type="project" value="UniProtKB-KW"/>
</dbReference>
<dbReference type="SUPFAM" id="SSF54403">
    <property type="entry name" value="Cystatin/monellin"/>
    <property type="match status" value="1"/>
</dbReference>
<evidence type="ECO:0000313" key="8">
    <source>
        <dbReference type="Proteomes" id="UP000019116"/>
    </source>
</evidence>
<dbReference type="Gramene" id="TraesCS2B03G1263700.1">
    <property type="protein sequence ID" value="TraesCS2B03G1263700.1.CDS1"/>
    <property type="gene ID" value="TraesCS2B03G1263700"/>
</dbReference>
<keyword evidence="8" id="KW-1185">Reference proteome</keyword>
<dbReference type="OMA" id="PYKAFVH"/>
<feature type="signal peptide" evidence="5">
    <location>
        <begin position="1"/>
        <end position="17"/>
    </location>
</feature>
<evidence type="ECO:0000256" key="2">
    <source>
        <dbReference type="ARBA" id="ARBA00022690"/>
    </source>
</evidence>
<proteinExistence type="inferred from homology"/>
<protein>
    <submittedName>
        <fullName evidence="7">Cysteine proteinase inhibitor</fullName>
    </submittedName>
</protein>
<evidence type="ECO:0000256" key="4">
    <source>
        <dbReference type="ARBA" id="ARBA00022821"/>
    </source>
</evidence>
<evidence type="ECO:0000256" key="1">
    <source>
        <dbReference type="ARBA" id="ARBA00007233"/>
    </source>
</evidence>
<dbReference type="PaxDb" id="4565-Traes_2BL_DE4C02E941.2"/>